<dbReference type="RefSeq" id="WP_036939562.1">
    <property type="nucleotide sequence ID" value="NZ_CCYN01000002.1"/>
</dbReference>
<reference evidence="8 9" key="1">
    <citation type="submission" date="2016-09" db="EMBL/GenBank/DDBJ databases">
        <authorList>
            <person name="Laine KS P."/>
        </authorList>
    </citation>
    <scope>NUCLEOTIDE SEQUENCE [LARGE SCALE GENOMIC DNA]</scope>
    <source>
        <strain evidence="8">PFRJS-23</strain>
    </source>
</reference>
<evidence type="ECO:0008006" key="10">
    <source>
        <dbReference type="Google" id="ProtNLM"/>
    </source>
</evidence>
<evidence type="ECO:0000256" key="7">
    <source>
        <dbReference type="SAM" id="Phobius"/>
    </source>
</evidence>
<evidence type="ECO:0000256" key="6">
    <source>
        <dbReference type="ARBA" id="ARBA00023136"/>
    </source>
</evidence>
<dbReference type="InterPro" id="IPR007341">
    <property type="entry name" value="Transgly_assoc"/>
</dbReference>
<accession>A0A0A8P5R2</accession>
<evidence type="ECO:0000313" key="8">
    <source>
        <dbReference type="EMBL" id="SCQ80247.1"/>
    </source>
</evidence>
<keyword evidence="3" id="KW-1003">Cell membrane</keyword>
<dbReference type="PANTHER" id="PTHR33884:SF3">
    <property type="entry name" value="UPF0410 PROTEIN YMGE"/>
    <property type="match status" value="1"/>
</dbReference>
<dbReference type="AlphaFoldDB" id="A0A0A8P5R2"/>
<comment type="subcellular location">
    <subcellularLocation>
        <location evidence="1">Cell membrane</location>
        <topology evidence="1">Multi-pass membrane protein</topology>
    </subcellularLocation>
</comment>
<keyword evidence="4 7" id="KW-0812">Transmembrane</keyword>
<keyword evidence="5 7" id="KW-1133">Transmembrane helix</keyword>
<protein>
    <recommendedName>
        <fullName evidence="10">Transglycosylase associated protein</fullName>
    </recommendedName>
</protein>
<evidence type="ECO:0000256" key="1">
    <source>
        <dbReference type="ARBA" id="ARBA00004651"/>
    </source>
</evidence>
<evidence type="ECO:0000256" key="2">
    <source>
        <dbReference type="ARBA" id="ARBA00011006"/>
    </source>
</evidence>
<evidence type="ECO:0000256" key="5">
    <source>
        <dbReference type="ARBA" id="ARBA00022989"/>
    </source>
</evidence>
<comment type="similarity">
    <text evidence="2">Belongs to the UPF0410 family.</text>
</comment>
<sequence length="83" mass="8788">MGLISWIILGLICGTIAKAIIGGRAGWISSLILGVVGGLAGGWLGSLLFHRPLSGFFSPWTWLLSVVGSCLVLWVYNKVSSRS</sequence>
<dbReference type="Pfam" id="PF04226">
    <property type="entry name" value="Transgly_assoc"/>
    <property type="match status" value="1"/>
</dbReference>
<organism evidence="8 9">
    <name type="scientific">Propionibacterium freudenreichii</name>
    <dbReference type="NCBI Taxonomy" id="1744"/>
    <lineage>
        <taxon>Bacteria</taxon>
        <taxon>Bacillati</taxon>
        <taxon>Actinomycetota</taxon>
        <taxon>Actinomycetes</taxon>
        <taxon>Propionibacteriales</taxon>
        <taxon>Propionibacteriaceae</taxon>
        <taxon>Propionibacterium</taxon>
    </lineage>
</organism>
<evidence type="ECO:0000256" key="4">
    <source>
        <dbReference type="ARBA" id="ARBA00022692"/>
    </source>
</evidence>
<gene>
    <name evidence="8" type="ORF">PFR_JS23_1609</name>
</gene>
<dbReference type="OrthoDB" id="4568405at2"/>
<dbReference type="EMBL" id="LT618793">
    <property type="protein sequence ID" value="SCQ80247.1"/>
    <property type="molecule type" value="Genomic_DNA"/>
</dbReference>
<evidence type="ECO:0000313" key="9">
    <source>
        <dbReference type="Proteomes" id="UP000250080"/>
    </source>
</evidence>
<dbReference type="PANTHER" id="PTHR33884">
    <property type="entry name" value="UPF0410 PROTEIN YMGE"/>
    <property type="match status" value="1"/>
</dbReference>
<feature type="transmembrane region" description="Helical" evidence="7">
    <location>
        <begin position="27"/>
        <end position="49"/>
    </location>
</feature>
<dbReference type="GO" id="GO:0005886">
    <property type="term" value="C:plasma membrane"/>
    <property type="evidence" value="ECO:0007669"/>
    <property type="project" value="UniProtKB-SubCell"/>
</dbReference>
<name>A0A0A8P5R2_9ACTN</name>
<keyword evidence="6 7" id="KW-0472">Membrane</keyword>
<feature type="transmembrane region" description="Helical" evidence="7">
    <location>
        <begin position="56"/>
        <end position="76"/>
    </location>
</feature>
<evidence type="ECO:0000256" key="3">
    <source>
        <dbReference type="ARBA" id="ARBA00022475"/>
    </source>
</evidence>
<proteinExistence type="inferred from homology"/>
<dbReference type="Proteomes" id="UP000250080">
    <property type="component" value="Chromosome I"/>
</dbReference>